<evidence type="ECO:0000256" key="4">
    <source>
        <dbReference type="ARBA" id="ARBA00022679"/>
    </source>
</evidence>
<proteinExistence type="predicted"/>
<evidence type="ECO:0000259" key="7">
    <source>
        <dbReference type="SMART" id="SM00072"/>
    </source>
</evidence>
<evidence type="ECO:0000313" key="8">
    <source>
        <dbReference type="EMBL" id="QRL03786.1"/>
    </source>
</evidence>
<dbReference type="GeneID" id="93945666"/>
<sequence length="186" mass="20722">MGRLVYLIGASGVGKDSLLQAARRAHPEWVVAHRYLTRESGMDEDCVSLSNAEFAVRRESGLLCLDWHAHNLNYGVGVEVESWLAKNAIVLLNGSRRALPKAYDRFGEALLPVVITAPAEVLRRRLIERGRESPCEVEHRLRRHHAMERELAESFPEIARVDNGGKLSDSLAALTAVIEGRFSSKL</sequence>
<reference evidence="8" key="1">
    <citation type="submission" date="2020-12" db="EMBL/GenBank/DDBJ databases">
        <title>Genome reconstruction of Halomonas venusta strain DSM 4743.</title>
        <authorList>
            <person name="Aguirre-Garrido J.F."/>
            <person name="Hernandez-Soto L.M."/>
            <person name="Martinez-Abarca F."/>
        </authorList>
    </citation>
    <scope>NUCLEOTIDE SEQUENCE</scope>
    <source>
        <strain evidence="8">4743</strain>
    </source>
</reference>
<evidence type="ECO:0000256" key="5">
    <source>
        <dbReference type="ARBA" id="ARBA00022741"/>
    </source>
</evidence>
<dbReference type="EMBL" id="CP066539">
    <property type="protein sequence ID" value="QRL03786.1"/>
    <property type="molecule type" value="Genomic_DNA"/>
</dbReference>
<feature type="domain" description="Guanylate kinase/L-type calcium channel beta subunit" evidence="7">
    <location>
        <begin position="1"/>
        <end position="182"/>
    </location>
</feature>
<gene>
    <name evidence="8" type="primary">phnN</name>
    <name evidence="8" type="ORF">JDS37_02130</name>
</gene>
<dbReference type="InterPro" id="IPR008145">
    <property type="entry name" value="GK/Ca_channel_bsu"/>
</dbReference>
<dbReference type="Gene3D" id="3.40.50.300">
    <property type="entry name" value="P-loop containing nucleotide triphosphate hydrolases"/>
    <property type="match status" value="1"/>
</dbReference>
<name>A0AAP9ZDP7_9GAMM</name>
<dbReference type="NCBIfam" id="TIGR02322">
    <property type="entry name" value="phosphon_PhnN"/>
    <property type="match status" value="1"/>
</dbReference>
<comment type="pathway">
    <text evidence="2">Metabolic intermediate biosynthesis; 5-phospho-alpha-D-ribose 1-diphosphate biosynthesis; 5-phospho-alpha-D-ribose 1-diphosphate from D-ribose 5-phosphate (route II): step 3/3.</text>
</comment>
<dbReference type="InterPro" id="IPR027417">
    <property type="entry name" value="P-loop_NTPase"/>
</dbReference>
<dbReference type="AlphaFoldDB" id="A0AAP9ZDP7"/>
<evidence type="ECO:0000256" key="1">
    <source>
        <dbReference type="ARBA" id="ARBA00000373"/>
    </source>
</evidence>
<dbReference type="RefSeq" id="WP_146944073.1">
    <property type="nucleotide sequence ID" value="NZ_BJUL01000008.1"/>
</dbReference>
<protein>
    <recommendedName>
        <fullName evidence="3">ribose 1,5-bisphosphate phosphokinase</fullName>
        <ecNumber evidence="3">2.7.4.23</ecNumber>
    </recommendedName>
</protein>
<evidence type="ECO:0000256" key="6">
    <source>
        <dbReference type="ARBA" id="ARBA00022840"/>
    </source>
</evidence>
<dbReference type="InterPro" id="IPR012699">
    <property type="entry name" value="PhnN"/>
</dbReference>
<dbReference type="NCBIfam" id="NF007485">
    <property type="entry name" value="PRK10078.1"/>
    <property type="match status" value="1"/>
</dbReference>
<keyword evidence="4 8" id="KW-0808">Transferase</keyword>
<dbReference type="GO" id="GO:0006015">
    <property type="term" value="P:5-phosphoribose 1-diphosphate biosynthetic process"/>
    <property type="evidence" value="ECO:0007669"/>
    <property type="project" value="InterPro"/>
</dbReference>
<organism evidence="8 9">
    <name type="scientific">Vreelandella venusta</name>
    <dbReference type="NCBI Taxonomy" id="44935"/>
    <lineage>
        <taxon>Bacteria</taxon>
        <taxon>Pseudomonadati</taxon>
        <taxon>Pseudomonadota</taxon>
        <taxon>Gammaproteobacteria</taxon>
        <taxon>Oceanospirillales</taxon>
        <taxon>Halomonadaceae</taxon>
        <taxon>Vreelandella</taxon>
    </lineage>
</organism>
<accession>A0AAP9ZDP7</accession>
<dbReference type="Proteomes" id="UP000663479">
    <property type="component" value="Chromosome"/>
</dbReference>
<dbReference type="GO" id="GO:0033863">
    <property type="term" value="F:ribose 1,5-bisphosphate phosphokinase activity"/>
    <property type="evidence" value="ECO:0007669"/>
    <property type="project" value="UniProtKB-EC"/>
</dbReference>
<keyword evidence="6" id="KW-0067">ATP-binding</keyword>
<keyword evidence="5" id="KW-0547">Nucleotide-binding</keyword>
<dbReference type="SUPFAM" id="SSF52540">
    <property type="entry name" value="P-loop containing nucleoside triphosphate hydrolases"/>
    <property type="match status" value="1"/>
</dbReference>
<dbReference type="EC" id="2.7.4.23" evidence="3"/>
<evidence type="ECO:0000256" key="3">
    <source>
        <dbReference type="ARBA" id="ARBA00012892"/>
    </source>
</evidence>
<evidence type="ECO:0000313" key="9">
    <source>
        <dbReference type="Proteomes" id="UP000663479"/>
    </source>
</evidence>
<dbReference type="SMART" id="SM00072">
    <property type="entry name" value="GuKc"/>
    <property type="match status" value="1"/>
</dbReference>
<dbReference type="GO" id="GO:0005524">
    <property type="term" value="F:ATP binding"/>
    <property type="evidence" value="ECO:0007669"/>
    <property type="project" value="UniProtKB-KW"/>
</dbReference>
<comment type="catalytic activity">
    <reaction evidence="1">
        <text>alpha-D-ribose 1,5-bisphosphate + ATP = 5-phospho-alpha-D-ribose 1-diphosphate + ADP</text>
        <dbReference type="Rhea" id="RHEA:20109"/>
        <dbReference type="ChEBI" id="CHEBI:30616"/>
        <dbReference type="ChEBI" id="CHEBI:58017"/>
        <dbReference type="ChEBI" id="CHEBI:68688"/>
        <dbReference type="ChEBI" id="CHEBI:456216"/>
        <dbReference type="EC" id="2.7.4.23"/>
    </reaction>
</comment>
<evidence type="ECO:0000256" key="2">
    <source>
        <dbReference type="ARBA" id="ARBA00005069"/>
    </source>
</evidence>